<keyword evidence="2" id="KW-0479">Metal-binding</keyword>
<keyword evidence="1" id="KW-0645">Protease</keyword>
<keyword evidence="5" id="KW-0482">Metalloprotease</keyword>
<feature type="domain" description="JAB" evidence="6">
    <location>
        <begin position="21"/>
        <end position="112"/>
    </location>
</feature>
<name>Q8U3J8_PYRFU</name>
<dbReference type="Gene3D" id="3.40.140.10">
    <property type="entry name" value="Cytidine Deaminase, domain 2"/>
    <property type="match status" value="1"/>
</dbReference>
<keyword evidence="3" id="KW-0378">Hydrolase</keyword>
<reference evidence="7 8" key="1">
    <citation type="journal article" date="1999" name="Genetics">
        <title>Divergence of the hyperthermophilic archaea Pyrococcus furiosus and P. horikoshii inferred from complete genomic sequences.</title>
        <authorList>
            <person name="Maeder D.L."/>
            <person name="Weiss R.B."/>
            <person name="Dunn D.M."/>
            <person name="Cherry J.L."/>
            <person name="Gonzalez J.M."/>
            <person name="DiRuggiero J."/>
            <person name="Robb F.T."/>
        </authorList>
    </citation>
    <scope>NUCLEOTIDE SEQUENCE [LARGE SCALE GENOMIC DNA]</scope>
    <source>
        <strain evidence="8">ATCC 43587 / DSM 3638 / JCM 8422 / Vc1</strain>
    </source>
</reference>
<evidence type="ECO:0000256" key="1">
    <source>
        <dbReference type="ARBA" id="ARBA00022670"/>
    </source>
</evidence>
<evidence type="ECO:0000256" key="3">
    <source>
        <dbReference type="ARBA" id="ARBA00022801"/>
    </source>
</evidence>
<evidence type="ECO:0000313" key="8">
    <source>
        <dbReference type="Proteomes" id="UP000001013"/>
    </source>
</evidence>
<dbReference type="eggNOG" id="arCOG01139">
    <property type="taxonomic scope" value="Archaea"/>
</dbReference>
<dbReference type="CDD" id="cd08072">
    <property type="entry name" value="MPN_archaeal"/>
    <property type="match status" value="1"/>
</dbReference>
<evidence type="ECO:0000256" key="5">
    <source>
        <dbReference type="ARBA" id="ARBA00023049"/>
    </source>
</evidence>
<keyword evidence="8" id="KW-1185">Reference proteome</keyword>
<dbReference type="PaxDb" id="186497-PF0468"/>
<dbReference type="AlphaFoldDB" id="Q8U3J8"/>
<dbReference type="KEGG" id="pfu:PF0468"/>
<dbReference type="EMBL" id="AE009950">
    <property type="protein sequence ID" value="AAL80592.1"/>
    <property type="molecule type" value="Genomic_DNA"/>
</dbReference>
<evidence type="ECO:0000259" key="6">
    <source>
        <dbReference type="Pfam" id="PF14464"/>
    </source>
</evidence>
<evidence type="ECO:0000256" key="4">
    <source>
        <dbReference type="ARBA" id="ARBA00022833"/>
    </source>
</evidence>
<sequence length="135" mass="15527">MDNFICLIKFPYNMRVKVRKELFEYLLDLAASFHPKEFAGLLREKNGVFEEVLFLPKGFFGTKSVYFDLNLLPHDETIKGTVHSHPSPYPYPSKADLDFFSKFGGVHIIIAFPYTKESTKAFRSDGTELDIEIVP</sequence>
<evidence type="ECO:0000256" key="2">
    <source>
        <dbReference type="ARBA" id="ARBA00022723"/>
    </source>
</evidence>
<dbReference type="PhylomeDB" id="Q8U3J8"/>
<dbReference type="InterPro" id="IPR028090">
    <property type="entry name" value="JAB_dom_prok"/>
</dbReference>
<evidence type="ECO:0000313" key="7">
    <source>
        <dbReference type="EMBL" id="AAL80592.1"/>
    </source>
</evidence>
<dbReference type="STRING" id="186497.PF0468"/>
<proteinExistence type="predicted"/>
<dbReference type="Proteomes" id="UP000001013">
    <property type="component" value="Chromosome"/>
</dbReference>
<gene>
    <name evidence="7" type="ordered locus">PF0468</name>
</gene>
<dbReference type="GO" id="GO:0008237">
    <property type="term" value="F:metallopeptidase activity"/>
    <property type="evidence" value="ECO:0007669"/>
    <property type="project" value="UniProtKB-KW"/>
</dbReference>
<dbReference type="PATRIC" id="fig|186497.12.peg.492"/>
<accession>Q8U3J8</accession>
<protein>
    <recommendedName>
        <fullName evidence="6">JAB domain-containing protein</fullName>
    </recommendedName>
</protein>
<dbReference type="GO" id="GO:0046872">
    <property type="term" value="F:metal ion binding"/>
    <property type="evidence" value="ECO:0007669"/>
    <property type="project" value="UniProtKB-KW"/>
</dbReference>
<dbReference type="SUPFAM" id="SSF102712">
    <property type="entry name" value="JAB1/MPN domain"/>
    <property type="match status" value="1"/>
</dbReference>
<organism evidence="7 8">
    <name type="scientific">Pyrococcus furiosus (strain ATCC 43587 / DSM 3638 / JCM 8422 / Vc1)</name>
    <dbReference type="NCBI Taxonomy" id="186497"/>
    <lineage>
        <taxon>Archaea</taxon>
        <taxon>Methanobacteriati</taxon>
        <taxon>Methanobacteriota</taxon>
        <taxon>Thermococci</taxon>
        <taxon>Thermococcales</taxon>
        <taxon>Thermococcaceae</taxon>
        <taxon>Pyrococcus</taxon>
    </lineage>
</organism>
<dbReference type="Pfam" id="PF14464">
    <property type="entry name" value="Prok-JAB"/>
    <property type="match status" value="1"/>
</dbReference>
<keyword evidence="4" id="KW-0862">Zinc</keyword>
<dbReference type="HOGENOM" id="CLU_116578_1_0_2"/>
<dbReference type="GO" id="GO:0006508">
    <property type="term" value="P:proteolysis"/>
    <property type="evidence" value="ECO:0007669"/>
    <property type="project" value="UniProtKB-KW"/>
</dbReference>